<protein>
    <submittedName>
        <fullName evidence="2">DUF2357 domain-containing protein</fullName>
    </submittedName>
</protein>
<reference evidence="2 3" key="1">
    <citation type="submission" date="2019-06" db="EMBL/GenBank/DDBJ databases">
        <title>Psychrobacillus vulpis sp. nov., a new species isolated from feces of a red fox that inhabits in The Tablas de Daimiel Natural Park, Albacete, Spain.</title>
        <authorList>
            <person name="Rodriguez M."/>
            <person name="Reina J.C."/>
            <person name="Bejar V."/>
            <person name="Llamas I."/>
        </authorList>
    </citation>
    <scope>NUCLEOTIDE SEQUENCE [LARGE SCALE GENOMIC DNA]</scope>
    <source>
        <strain evidence="2 3">Z8</strain>
    </source>
</reference>
<evidence type="ECO:0000313" key="2">
    <source>
        <dbReference type="EMBL" id="TQR18654.1"/>
    </source>
</evidence>
<gene>
    <name evidence="2" type="ORF">FG384_15475</name>
</gene>
<feature type="domain" description="DUF2357" evidence="1">
    <location>
        <begin position="125"/>
        <end position="379"/>
    </location>
</feature>
<evidence type="ECO:0000313" key="3">
    <source>
        <dbReference type="Proteomes" id="UP000316626"/>
    </source>
</evidence>
<dbReference type="Proteomes" id="UP000316626">
    <property type="component" value="Unassembled WGS sequence"/>
</dbReference>
<dbReference type="Pfam" id="PF04411">
    <property type="entry name" value="PDDEXK_7"/>
    <property type="match status" value="1"/>
</dbReference>
<name>A0A544TMG6_9BACI</name>
<comment type="caution">
    <text evidence="2">The sequence shown here is derived from an EMBL/GenBank/DDBJ whole genome shotgun (WGS) entry which is preliminary data.</text>
</comment>
<dbReference type="AlphaFoldDB" id="A0A544TMG6"/>
<dbReference type="InterPro" id="IPR018633">
    <property type="entry name" value="DUF2357"/>
</dbReference>
<dbReference type="OrthoDB" id="11970at2"/>
<dbReference type="EMBL" id="VDGI01000019">
    <property type="protein sequence ID" value="TQR18654.1"/>
    <property type="molecule type" value="Genomic_DNA"/>
</dbReference>
<dbReference type="Pfam" id="PF09823">
    <property type="entry name" value="DUF2357"/>
    <property type="match status" value="1"/>
</dbReference>
<proteinExistence type="predicted"/>
<dbReference type="RefSeq" id="WP_142643556.1">
    <property type="nucleotide sequence ID" value="NZ_VDGI01000019.1"/>
</dbReference>
<sequence length="814" mass="95897">MASRLSGFPKDKELVVIETADLTCIIKGSAEHPQYNKLQQHMSFKVEDYMQFRCRAENIEDVHVYDVLTGKMLPYAEQQFVPIFFENGCYEVIILPKTDEQLTFYHEYPEFREAVSKISRRDILTGTLHFRNEVGLTSFEIRGNHNRRLVDVVLEIFPTKLDYKRDYKVLLDEVNEEIYNLAYHFIKRTYLQGSAKIYKEPSLAEFYRLIDLHFEQYMRALDRVEKVSHHQLIKSYVEVRGNQLRRQDQKSLAYMRKNAVKFVDVPNGISIGSRTVMPTKGLLMKKEHTADTHENRYVKWTMLRIVTRLKDLKRVIESSYTWGYSKVDNELQGKLESMIEQTEKRQKNVFWREIGKLDRSVMSLVLQMAPGYRDVLQVYTTISKSIVLQGEIYKMSIKDIATLYEYWTFLKLGQLLAKKCRQVSQDIVKVNTEGLFVNLDKSRTAERKYVHPVTGEEITLKYQFDTTSNRVPTVQQKPDSMLSIGKNGKDYQYQYIFDAKYRLDLETYSVPGPMQDDINTMHRYRDSIVVNSEGRYERTAFGAYVLFPWHEEREYEQHPLYRSIESVNIGALPFLPNATTLVDQFIDSLLNKSPEQLQQEGILPKGAMEPIDLYSTDYVLNCVVNEDEQMQSLLMERIYKMRIADVQAGWQRIRFIAIYEELKWQISYFAEVVRVDIEGDYIHFKVSSWQPKAIAGNGYQINNHATFYTNYFFQANTLVDLHSKSEEEFTLWKIVNRISNNVQVNLDHEYVDQANKIVSFTFEKFVLEIHPNLGELWFTGDDFKEIMQMALIRENESYIFKRMIELIYPSYSVK</sequence>
<keyword evidence="3" id="KW-1185">Reference proteome</keyword>
<organism evidence="2 3">
    <name type="scientific">Psychrobacillus vulpis</name>
    <dbReference type="NCBI Taxonomy" id="2325572"/>
    <lineage>
        <taxon>Bacteria</taxon>
        <taxon>Bacillati</taxon>
        <taxon>Bacillota</taxon>
        <taxon>Bacilli</taxon>
        <taxon>Bacillales</taxon>
        <taxon>Bacillaceae</taxon>
        <taxon>Psychrobacillus</taxon>
    </lineage>
</organism>
<evidence type="ECO:0000259" key="1">
    <source>
        <dbReference type="Pfam" id="PF09823"/>
    </source>
</evidence>
<accession>A0A544TMG6</accession>
<dbReference type="InterPro" id="IPR007505">
    <property type="entry name" value="PDDEXK_7"/>
</dbReference>